<feature type="domain" description="Glycosyltransferase 2-like" evidence="1">
    <location>
        <begin position="8"/>
        <end position="166"/>
    </location>
</feature>
<proteinExistence type="predicted"/>
<name>A0A4R6WB66_9SPHI</name>
<reference evidence="2 3" key="1">
    <citation type="submission" date="2019-03" db="EMBL/GenBank/DDBJ databases">
        <title>Genomic Encyclopedia of Archaeal and Bacterial Type Strains, Phase II (KMG-II): from individual species to whole genera.</title>
        <authorList>
            <person name="Goeker M."/>
        </authorList>
    </citation>
    <scope>NUCLEOTIDE SEQUENCE [LARGE SCALE GENOMIC DNA]</scope>
    <source>
        <strain evidence="2 3">DSM 28353</strain>
    </source>
</reference>
<dbReference type="Proteomes" id="UP000295292">
    <property type="component" value="Unassembled WGS sequence"/>
</dbReference>
<evidence type="ECO:0000313" key="2">
    <source>
        <dbReference type="EMBL" id="TDQ76635.1"/>
    </source>
</evidence>
<dbReference type="OrthoDB" id="6638511at2"/>
<dbReference type="CDD" id="cd00761">
    <property type="entry name" value="Glyco_tranf_GTA_type"/>
    <property type="match status" value="1"/>
</dbReference>
<dbReference type="PANTHER" id="PTHR22916">
    <property type="entry name" value="GLYCOSYLTRANSFERASE"/>
    <property type="match status" value="1"/>
</dbReference>
<gene>
    <name evidence="2" type="ORF">CLV99_3228</name>
</gene>
<dbReference type="EMBL" id="SNYV01000015">
    <property type="protein sequence ID" value="TDQ76635.1"/>
    <property type="molecule type" value="Genomic_DNA"/>
</dbReference>
<organism evidence="2 3">
    <name type="scientific">Sphingobacterium yanglingense</name>
    <dbReference type="NCBI Taxonomy" id="1437280"/>
    <lineage>
        <taxon>Bacteria</taxon>
        <taxon>Pseudomonadati</taxon>
        <taxon>Bacteroidota</taxon>
        <taxon>Sphingobacteriia</taxon>
        <taxon>Sphingobacteriales</taxon>
        <taxon>Sphingobacteriaceae</taxon>
        <taxon>Sphingobacterium</taxon>
    </lineage>
</organism>
<protein>
    <recommendedName>
        <fullName evidence="1">Glycosyltransferase 2-like domain-containing protein</fullName>
    </recommendedName>
</protein>
<dbReference type="InterPro" id="IPR029044">
    <property type="entry name" value="Nucleotide-diphossugar_trans"/>
</dbReference>
<accession>A0A4R6WB66</accession>
<dbReference type="InterPro" id="IPR001173">
    <property type="entry name" value="Glyco_trans_2-like"/>
</dbReference>
<dbReference type="SUPFAM" id="SSF53448">
    <property type="entry name" value="Nucleotide-diphospho-sugar transferases"/>
    <property type="match status" value="1"/>
</dbReference>
<dbReference type="Gene3D" id="3.90.550.10">
    <property type="entry name" value="Spore Coat Polysaccharide Biosynthesis Protein SpsA, Chain A"/>
    <property type="match status" value="1"/>
</dbReference>
<dbReference type="AlphaFoldDB" id="A0A4R6WB66"/>
<evidence type="ECO:0000313" key="3">
    <source>
        <dbReference type="Proteomes" id="UP000295292"/>
    </source>
</evidence>
<evidence type="ECO:0000259" key="1">
    <source>
        <dbReference type="Pfam" id="PF00535"/>
    </source>
</evidence>
<keyword evidence="3" id="KW-1185">Reference proteome</keyword>
<comment type="caution">
    <text evidence="2">The sequence shown here is derived from an EMBL/GenBank/DDBJ whole genome shotgun (WGS) entry which is preliminary data.</text>
</comment>
<dbReference type="GO" id="GO:0016758">
    <property type="term" value="F:hexosyltransferase activity"/>
    <property type="evidence" value="ECO:0007669"/>
    <property type="project" value="UniProtKB-ARBA"/>
</dbReference>
<dbReference type="RefSeq" id="WP_133585437.1">
    <property type="nucleotide sequence ID" value="NZ_SNYV01000015.1"/>
</dbReference>
<sequence length="293" mass="35052">MDTPKIAIIIPCYLQAKYLDTCLESIYAQKYTNWECIIVNDGSPDDTAIVAKKWRAKDPRFKYYEKENGGLSSARNYGLQKAQAEYIQFLDCDDFIHTDKFEIFKNELETSSHDILLSNFQMYYRKKTLPPFCDLKESYFDYTSILLHWDIDFSIPIHCAIFKRSVIPSSGFKTELKAKEDWLFWIKTFEKNPTTIWKDQTLNYYRSHDKSMTKDRFFMMENTKKVNVYLIEHIKEEYIGSFMASTHERYMLTLKSMDDEINNLKKSFENPNFSQLKNTIKQYAKRFWRKITK</sequence>
<dbReference type="PANTHER" id="PTHR22916:SF3">
    <property type="entry name" value="UDP-GLCNAC:BETAGAL BETA-1,3-N-ACETYLGLUCOSAMINYLTRANSFERASE-LIKE PROTEIN 1"/>
    <property type="match status" value="1"/>
</dbReference>
<dbReference type="Pfam" id="PF00535">
    <property type="entry name" value="Glycos_transf_2"/>
    <property type="match status" value="1"/>
</dbReference>